<proteinExistence type="predicted"/>
<evidence type="ECO:0000259" key="1">
    <source>
        <dbReference type="Pfam" id="PF24035"/>
    </source>
</evidence>
<gene>
    <name evidence="2" type="ORF">EA462_14335</name>
</gene>
<dbReference type="AlphaFoldDB" id="A0A3N6P0K4"/>
<evidence type="ECO:0000313" key="2">
    <source>
        <dbReference type="EMBL" id="RQG88028.1"/>
    </source>
</evidence>
<name>A0A3N6P0K4_9EURY</name>
<dbReference type="RefSeq" id="WP_124179222.1">
    <property type="nucleotide sequence ID" value="NZ_REFY01000005.1"/>
</dbReference>
<sequence length="112" mass="12882">MTECQIVDRDGVVRCVCEADEILRLLANGRRRQIIAFLESHEDDWARIETLIDDISTTTTMTDDDWETEFHHVHAPMLEASGLIEYDGQNGTIRYYHCELVSTVVDVVNARQ</sequence>
<protein>
    <submittedName>
        <fullName evidence="2">ArsR family transcriptional regulator</fullName>
    </submittedName>
</protein>
<feature type="domain" description="DUF7344" evidence="1">
    <location>
        <begin position="24"/>
        <end position="94"/>
    </location>
</feature>
<dbReference type="InterPro" id="IPR055768">
    <property type="entry name" value="DUF7344"/>
</dbReference>
<organism evidence="2 3">
    <name type="scientific">Natrarchaeobius halalkaliphilus</name>
    <dbReference type="NCBI Taxonomy" id="1679091"/>
    <lineage>
        <taxon>Archaea</taxon>
        <taxon>Methanobacteriati</taxon>
        <taxon>Methanobacteriota</taxon>
        <taxon>Stenosarchaea group</taxon>
        <taxon>Halobacteria</taxon>
        <taxon>Halobacteriales</taxon>
        <taxon>Natrialbaceae</taxon>
        <taxon>Natrarchaeobius</taxon>
    </lineage>
</organism>
<dbReference type="Pfam" id="PF24035">
    <property type="entry name" value="DUF7344"/>
    <property type="match status" value="1"/>
</dbReference>
<dbReference type="Gene3D" id="1.10.10.10">
    <property type="entry name" value="Winged helix-like DNA-binding domain superfamily/Winged helix DNA-binding domain"/>
    <property type="match status" value="1"/>
</dbReference>
<dbReference type="OrthoDB" id="241828at2157"/>
<keyword evidence="3" id="KW-1185">Reference proteome</keyword>
<dbReference type="InterPro" id="IPR036388">
    <property type="entry name" value="WH-like_DNA-bd_sf"/>
</dbReference>
<dbReference type="Proteomes" id="UP000273828">
    <property type="component" value="Unassembled WGS sequence"/>
</dbReference>
<comment type="caution">
    <text evidence="2">The sequence shown here is derived from an EMBL/GenBank/DDBJ whole genome shotgun (WGS) entry which is preliminary data.</text>
</comment>
<dbReference type="EMBL" id="REFY01000005">
    <property type="protein sequence ID" value="RQG88028.1"/>
    <property type="molecule type" value="Genomic_DNA"/>
</dbReference>
<reference evidence="2 3" key="1">
    <citation type="submission" date="2018-10" db="EMBL/GenBank/DDBJ databases">
        <title>Natrarchaeobius chitinivorans gen. nov., sp. nov., and Natrarchaeobius haloalkaliphilus sp. nov., alkaliphilic, chitin-utilizing haloarchaea from hypersaline alkaline lakes.</title>
        <authorList>
            <person name="Sorokin D.Y."/>
            <person name="Elcheninov A.G."/>
            <person name="Kostrikina N.A."/>
            <person name="Bale N.J."/>
            <person name="Sinninghe Damste J.S."/>
            <person name="Khijniak T.V."/>
            <person name="Kublanov I.V."/>
            <person name="Toshchakov S.V."/>
        </authorList>
    </citation>
    <scope>NUCLEOTIDE SEQUENCE [LARGE SCALE GENOMIC DNA]</scope>
    <source>
        <strain evidence="2 3">AArcht-Sl</strain>
    </source>
</reference>
<evidence type="ECO:0000313" key="3">
    <source>
        <dbReference type="Proteomes" id="UP000273828"/>
    </source>
</evidence>
<accession>A0A3N6P0K4</accession>